<name>A0A0G4F2U6_9ALVE</name>
<sequence length="111" mass="11846">MAGLFPSQPAGHRRCDCVYLRGPRTGTYPGTDPFFFPLGVWGVCGGFGGEQSKGAALAQEKARRAEMLCNHDCVTRNGAQAIKYETRRGPPVLACVNLDVRKGGNEVACAS</sequence>
<organism evidence="1">
    <name type="scientific">Chromera velia CCMP2878</name>
    <dbReference type="NCBI Taxonomy" id="1169474"/>
    <lineage>
        <taxon>Eukaryota</taxon>
        <taxon>Sar</taxon>
        <taxon>Alveolata</taxon>
        <taxon>Colpodellida</taxon>
        <taxon>Chromeraceae</taxon>
        <taxon>Chromera</taxon>
    </lineage>
</organism>
<dbReference type="AlphaFoldDB" id="A0A0G4F2U6"/>
<protein>
    <submittedName>
        <fullName evidence="1">Uncharacterized protein</fullName>
    </submittedName>
</protein>
<dbReference type="VEuPathDB" id="CryptoDB:Cvel_14955"/>
<evidence type="ECO:0000313" key="1">
    <source>
        <dbReference type="EMBL" id="CEM06544.1"/>
    </source>
</evidence>
<dbReference type="EMBL" id="CDMZ01000094">
    <property type="protein sequence ID" value="CEM06544.1"/>
    <property type="molecule type" value="Genomic_DNA"/>
</dbReference>
<proteinExistence type="predicted"/>
<gene>
    <name evidence="1" type="ORF">Cvel_14955</name>
</gene>
<accession>A0A0G4F2U6</accession>
<reference evidence="1" key="1">
    <citation type="submission" date="2014-11" db="EMBL/GenBank/DDBJ databases">
        <authorList>
            <person name="Otto D Thomas"/>
            <person name="Naeem Raeece"/>
        </authorList>
    </citation>
    <scope>NUCLEOTIDE SEQUENCE</scope>
</reference>